<dbReference type="EMBL" id="HACM01002234">
    <property type="protein sequence ID" value="CRZ02676.1"/>
    <property type="molecule type" value="Transcribed_RNA"/>
</dbReference>
<name>A0A0H5QMQ1_9EUKA</name>
<organism evidence="1">
    <name type="scientific">Spongospora subterranea</name>
    <dbReference type="NCBI Taxonomy" id="70186"/>
    <lineage>
        <taxon>Eukaryota</taxon>
        <taxon>Sar</taxon>
        <taxon>Rhizaria</taxon>
        <taxon>Endomyxa</taxon>
        <taxon>Phytomyxea</taxon>
        <taxon>Plasmodiophorida</taxon>
        <taxon>Plasmodiophoridae</taxon>
        <taxon>Spongospora</taxon>
    </lineage>
</organism>
<protein>
    <submittedName>
        <fullName evidence="1">Uncharacterized protein</fullName>
    </submittedName>
</protein>
<dbReference type="AlphaFoldDB" id="A0A0H5QMQ1"/>
<evidence type="ECO:0000313" key="1">
    <source>
        <dbReference type="EMBL" id="CRZ02676.1"/>
    </source>
</evidence>
<feature type="non-terminal residue" evidence="1">
    <location>
        <position position="1"/>
    </location>
</feature>
<proteinExistence type="predicted"/>
<reference evidence="1" key="1">
    <citation type="submission" date="2015-04" db="EMBL/GenBank/DDBJ databases">
        <title>The genome sequence of the plant pathogenic Rhizarian Plasmodiophora brassicae reveals insights in its biotrophic life cycle and the origin of chitin synthesis.</title>
        <authorList>
            <person name="Schwelm A."/>
            <person name="Fogelqvist J."/>
            <person name="Knaust A."/>
            <person name="Julke S."/>
            <person name="Lilja T."/>
            <person name="Dhandapani V."/>
            <person name="Bonilla-Rosso G."/>
            <person name="Karlsson M."/>
            <person name="Shevchenko A."/>
            <person name="Choi S.R."/>
            <person name="Kim H.G."/>
            <person name="Park J.Y."/>
            <person name="Lim Y.P."/>
            <person name="Ludwig-Muller J."/>
            <person name="Dixelius C."/>
        </authorList>
    </citation>
    <scope>NUCLEOTIDE SEQUENCE</scope>
    <source>
        <tissue evidence="1">Potato root galls</tissue>
    </source>
</reference>
<accession>A0A0H5QMQ1</accession>
<sequence>YTRWNMQLNEMFVWDSRTVAHAAVKIGDGEGKRSSIATRVLIVHPKEDFSPFWSSPNEDGGTLCYTDHFFEQVLTVFIIESLAIEVLAEMGYKRRCEDPLTNLPPAARILSHLRKLVCMFCC</sequence>